<feature type="region of interest" description="Disordered" evidence="1">
    <location>
        <begin position="62"/>
        <end position="91"/>
    </location>
</feature>
<dbReference type="AlphaFoldDB" id="A0A2R5ES55"/>
<evidence type="ECO:0000313" key="2">
    <source>
        <dbReference type="EMBL" id="GBG09522.1"/>
    </source>
</evidence>
<name>A0A2R5ES55_9BACL</name>
<dbReference type="RefSeq" id="WP_108994252.1">
    <property type="nucleotide sequence ID" value="NZ_BDQX01000231.1"/>
</dbReference>
<organism evidence="2 3">
    <name type="scientific">Paenibacillus agaridevorans</name>
    <dbReference type="NCBI Taxonomy" id="171404"/>
    <lineage>
        <taxon>Bacteria</taxon>
        <taxon>Bacillati</taxon>
        <taxon>Bacillota</taxon>
        <taxon>Bacilli</taxon>
        <taxon>Bacillales</taxon>
        <taxon>Paenibacillaceae</taxon>
        <taxon>Paenibacillus</taxon>
    </lineage>
</organism>
<gene>
    <name evidence="2" type="ORF">PAT3040_04172</name>
</gene>
<sequence length="91" mass="9703">MAVINQKLIIEADPNRPKEEIANIITGFLQLWPGSEVMILKAVQADIGQAIELFEKKGEGQRANDVFGDGQQSSHGAGGGDHGGADVHNRP</sequence>
<evidence type="ECO:0000313" key="3">
    <source>
        <dbReference type="Proteomes" id="UP000245202"/>
    </source>
</evidence>
<keyword evidence="3" id="KW-1185">Reference proteome</keyword>
<dbReference type="Proteomes" id="UP000245202">
    <property type="component" value="Unassembled WGS sequence"/>
</dbReference>
<comment type="caution">
    <text evidence="2">The sequence shown here is derived from an EMBL/GenBank/DDBJ whole genome shotgun (WGS) entry which is preliminary data.</text>
</comment>
<evidence type="ECO:0000256" key="1">
    <source>
        <dbReference type="SAM" id="MobiDB-lite"/>
    </source>
</evidence>
<accession>A0A2R5ES55</accession>
<reference evidence="2 3" key="1">
    <citation type="submission" date="2017-08" db="EMBL/GenBank/DDBJ databases">
        <title>Substantial Increase in Enzyme Production by Combined Drug-Resistance Mutations in Paenibacillus agaridevorans.</title>
        <authorList>
            <person name="Tanaka Y."/>
            <person name="Funane K."/>
            <person name="Hosaka T."/>
            <person name="Shiwa Y."/>
            <person name="Fujita N."/>
            <person name="Miyazaki T."/>
            <person name="Yoshikawa H."/>
            <person name="Murakami K."/>
            <person name="Kasahara K."/>
            <person name="Inaoka T."/>
            <person name="Hiraga Y."/>
            <person name="Ochi K."/>
        </authorList>
    </citation>
    <scope>NUCLEOTIDE SEQUENCE [LARGE SCALE GENOMIC DNA]</scope>
    <source>
        <strain evidence="2 3">T-3040</strain>
    </source>
</reference>
<proteinExistence type="predicted"/>
<dbReference type="EMBL" id="BDQX01000231">
    <property type="protein sequence ID" value="GBG09522.1"/>
    <property type="molecule type" value="Genomic_DNA"/>
</dbReference>
<protein>
    <submittedName>
        <fullName evidence="2">Uncharacterized protein</fullName>
    </submittedName>
</protein>